<evidence type="ECO:0000256" key="3">
    <source>
        <dbReference type="ARBA" id="ARBA00022989"/>
    </source>
</evidence>
<feature type="transmembrane region" description="Helical" evidence="6">
    <location>
        <begin position="483"/>
        <end position="501"/>
    </location>
</feature>
<comment type="caution">
    <text evidence="8">The sequence shown here is derived from an EMBL/GenBank/DDBJ whole genome shotgun (WGS) entry which is preliminary data.</text>
</comment>
<feature type="transmembrane region" description="Helical" evidence="6">
    <location>
        <begin position="222"/>
        <end position="243"/>
    </location>
</feature>
<dbReference type="EMBL" id="JACVVK020000037">
    <property type="protein sequence ID" value="KAK7500412.1"/>
    <property type="molecule type" value="Genomic_DNA"/>
</dbReference>
<dbReference type="Pfam" id="PF00083">
    <property type="entry name" value="Sugar_tr"/>
    <property type="match status" value="1"/>
</dbReference>
<gene>
    <name evidence="8" type="ORF">BaRGS_00008319</name>
</gene>
<evidence type="ECO:0000256" key="6">
    <source>
        <dbReference type="SAM" id="Phobius"/>
    </source>
</evidence>
<feature type="domain" description="Major facilitator superfamily (MFS) profile" evidence="7">
    <location>
        <begin position="83"/>
        <end position="508"/>
    </location>
</feature>
<organism evidence="8 9">
    <name type="scientific">Batillaria attramentaria</name>
    <dbReference type="NCBI Taxonomy" id="370345"/>
    <lineage>
        <taxon>Eukaryota</taxon>
        <taxon>Metazoa</taxon>
        <taxon>Spiralia</taxon>
        <taxon>Lophotrochozoa</taxon>
        <taxon>Mollusca</taxon>
        <taxon>Gastropoda</taxon>
        <taxon>Caenogastropoda</taxon>
        <taxon>Sorbeoconcha</taxon>
        <taxon>Cerithioidea</taxon>
        <taxon>Batillariidae</taxon>
        <taxon>Batillaria</taxon>
    </lineage>
</organism>
<evidence type="ECO:0000256" key="4">
    <source>
        <dbReference type="ARBA" id="ARBA00023136"/>
    </source>
</evidence>
<keyword evidence="2 6" id="KW-0812">Transmembrane</keyword>
<dbReference type="Proteomes" id="UP001519460">
    <property type="component" value="Unassembled WGS sequence"/>
</dbReference>
<protein>
    <recommendedName>
        <fullName evidence="7">Major facilitator superfamily (MFS) profile domain-containing protein</fullName>
    </recommendedName>
</protein>
<feature type="transmembrane region" description="Helical" evidence="6">
    <location>
        <begin position="396"/>
        <end position="415"/>
    </location>
</feature>
<feature type="transmembrane region" description="Helical" evidence="6">
    <location>
        <begin position="188"/>
        <end position="210"/>
    </location>
</feature>
<evidence type="ECO:0000256" key="2">
    <source>
        <dbReference type="ARBA" id="ARBA00022692"/>
    </source>
</evidence>
<dbReference type="GO" id="GO:0016020">
    <property type="term" value="C:membrane"/>
    <property type="evidence" value="ECO:0007669"/>
    <property type="project" value="UniProtKB-SubCell"/>
</dbReference>
<evidence type="ECO:0000256" key="1">
    <source>
        <dbReference type="ARBA" id="ARBA00004141"/>
    </source>
</evidence>
<dbReference type="PROSITE" id="PS50850">
    <property type="entry name" value="MFS"/>
    <property type="match status" value="1"/>
</dbReference>
<name>A0ABD0LMZ2_9CAEN</name>
<evidence type="ECO:0000313" key="8">
    <source>
        <dbReference type="EMBL" id="KAK7500412.1"/>
    </source>
</evidence>
<keyword evidence="3 6" id="KW-1133">Transmembrane helix</keyword>
<feature type="transmembrane region" description="Helical" evidence="6">
    <location>
        <begin position="363"/>
        <end position="384"/>
    </location>
</feature>
<dbReference type="InterPro" id="IPR020846">
    <property type="entry name" value="MFS_dom"/>
</dbReference>
<dbReference type="AlphaFoldDB" id="A0ABD0LMZ2"/>
<dbReference type="SUPFAM" id="SSF103473">
    <property type="entry name" value="MFS general substrate transporter"/>
    <property type="match status" value="1"/>
</dbReference>
<feature type="transmembrane region" description="Helical" evidence="6">
    <location>
        <begin position="133"/>
        <end position="153"/>
    </location>
</feature>
<dbReference type="PANTHER" id="PTHR24064">
    <property type="entry name" value="SOLUTE CARRIER FAMILY 22 MEMBER"/>
    <property type="match status" value="1"/>
</dbReference>
<feature type="transmembrane region" description="Helical" evidence="6">
    <location>
        <begin position="421"/>
        <end position="443"/>
    </location>
</feature>
<keyword evidence="9" id="KW-1185">Reference proteome</keyword>
<proteinExistence type="predicted"/>
<evidence type="ECO:0000259" key="7">
    <source>
        <dbReference type="PROSITE" id="PS50850"/>
    </source>
</evidence>
<accession>A0ABD0LMZ2</accession>
<reference evidence="8 9" key="1">
    <citation type="journal article" date="2023" name="Sci. Data">
        <title>Genome assembly of the Korean intertidal mud-creeper Batillaria attramentaria.</title>
        <authorList>
            <person name="Patra A.K."/>
            <person name="Ho P.T."/>
            <person name="Jun S."/>
            <person name="Lee S.J."/>
            <person name="Kim Y."/>
            <person name="Won Y.J."/>
        </authorList>
    </citation>
    <scope>NUCLEOTIDE SEQUENCE [LARGE SCALE GENOMIC DNA]</scope>
    <source>
        <strain evidence="8">Wonlab-2016</strain>
    </source>
</reference>
<dbReference type="InterPro" id="IPR036259">
    <property type="entry name" value="MFS_trans_sf"/>
</dbReference>
<comment type="subcellular location">
    <subcellularLocation>
        <location evidence="1">Membrane</location>
        <topology evidence="1">Multi-pass membrane protein</topology>
    </subcellularLocation>
</comment>
<feature type="region of interest" description="Disordered" evidence="5">
    <location>
        <begin position="1"/>
        <end position="26"/>
    </location>
</feature>
<sequence length="536" mass="58293">MTQEEKKTESPTTFTSSPDIDPDDDLDKLVSSVGGHGCFQILVWSVGFGTKASVAGVFLYMSFAGATPDWWCLLGNPAENGSDITNDSVSGRWNGTDLLKSCYVNGSRCPAYRFDKSMRTVVGEWSLVCDQKWVSSTITSVQMAGVLLGALVAGQAADIWGRKKTSILMLIGQVLFSLVNAFSPDWIVFIITRCGAGFCGGGYLVPYFALTMEFTDINWRTVLGAIPAWPIGASLLALVAWLLHDWQYIGIYVAAFTVPFLVAWFFMPESVRWLLVHGRVEEAQAILCRAARQNGKPQPDATRTRALASAEASKARADRTYTFLDLFRTGALARRSFLLFFVWFSSGAVFYFLAFGAENLSGNLYLNLFLLSIVDAPAQLISAYLNNKIGRRWTAFALYMLAGVTSVAVIITKALDVSGSVVNGLVIFSKLAMGGGWAAVLVFSAENFPTVVRNIGYGACNTASRVGAILAPQLVFLYTTSPAVPYAIVAALMVLSSLAFLKIRETNAKALEDVIETRDKAVHETHAAGDTQDEKF</sequence>
<feature type="transmembrane region" description="Helical" evidence="6">
    <location>
        <begin position="455"/>
        <end position="477"/>
    </location>
</feature>
<dbReference type="InterPro" id="IPR005828">
    <property type="entry name" value="MFS_sugar_transport-like"/>
</dbReference>
<evidence type="ECO:0000313" key="9">
    <source>
        <dbReference type="Proteomes" id="UP001519460"/>
    </source>
</evidence>
<feature type="transmembrane region" description="Helical" evidence="6">
    <location>
        <begin position="165"/>
        <end position="182"/>
    </location>
</feature>
<feature type="transmembrane region" description="Helical" evidence="6">
    <location>
        <begin position="249"/>
        <end position="267"/>
    </location>
</feature>
<dbReference type="Gene3D" id="1.20.1250.20">
    <property type="entry name" value="MFS general substrate transporter like domains"/>
    <property type="match status" value="1"/>
</dbReference>
<feature type="compositionally biased region" description="Low complexity" evidence="5">
    <location>
        <begin position="10"/>
        <end position="19"/>
    </location>
</feature>
<keyword evidence="4 6" id="KW-0472">Membrane</keyword>
<feature type="transmembrane region" description="Helical" evidence="6">
    <location>
        <begin position="337"/>
        <end position="357"/>
    </location>
</feature>
<evidence type="ECO:0000256" key="5">
    <source>
        <dbReference type="SAM" id="MobiDB-lite"/>
    </source>
</evidence>